<dbReference type="SUPFAM" id="SSF55909">
    <property type="entry name" value="Pentein"/>
    <property type="match status" value="1"/>
</dbReference>
<evidence type="ECO:0000313" key="5">
    <source>
        <dbReference type="Proteomes" id="UP000037551"/>
    </source>
</evidence>
<dbReference type="CDD" id="cd21135">
    <property type="entry name" value="amidinotransferase_StrB1-like"/>
    <property type="match status" value="1"/>
</dbReference>
<reference evidence="4 5" key="1">
    <citation type="submission" date="2015-06" db="EMBL/GenBank/DDBJ databases">
        <title>Draft genome sequence of an Antarctic Pseudomonas sp. strain KG01 with full potential for biotechnological applications.</title>
        <authorList>
            <person name="Pavlov M.S."/>
            <person name="Lira F."/>
            <person name="Martinez J.L."/>
            <person name="Marshall S.H."/>
        </authorList>
    </citation>
    <scope>NUCLEOTIDE SEQUENCE [LARGE SCALE GENOMIC DNA]</scope>
    <source>
        <strain evidence="4 5">KG01</strain>
    </source>
</reference>
<evidence type="ECO:0000256" key="1">
    <source>
        <dbReference type="ARBA" id="ARBA00006943"/>
    </source>
</evidence>
<accession>A0A0J8FZ21</accession>
<protein>
    <submittedName>
        <fullName evidence="4">Inosamine-phosphate amidinotransferase 1</fullName>
    </submittedName>
</protein>
<evidence type="ECO:0000256" key="3">
    <source>
        <dbReference type="PIRSR" id="PIRSR633195-1"/>
    </source>
</evidence>
<proteinExistence type="inferred from homology"/>
<feature type="active site" evidence="3">
    <location>
        <position position="227"/>
    </location>
</feature>
<dbReference type="Proteomes" id="UP000037551">
    <property type="component" value="Unassembled WGS sequence"/>
</dbReference>
<dbReference type="EMBL" id="LFMW01000007">
    <property type="protein sequence ID" value="KMT55400.1"/>
    <property type="molecule type" value="Genomic_DNA"/>
</dbReference>
<dbReference type="GO" id="GO:0015068">
    <property type="term" value="F:glycine amidinotransferase activity"/>
    <property type="evidence" value="ECO:0007669"/>
    <property type="project" value="TreeGrafter"/>
</dbReference>
<dbReference type="Gene3D" id="3.75.10.10">
    <property type="entry name" value="L-arginine/glycine Amidinotransferase, Chain A"/>
    <property type="match status" value="1"/>
</dbReference>
<keyword evidence="2 4" id="KW-0808">Transferase</keyword>
<evidence type="ECO:0000313" key="4">
    <source>
        <dbReference type="EMBL" id="KMT55400.1"/>
    </source>
</evidence>
<dbReference type="PANTHER" id="PTHR10488">
    <property type="entry name" value="GLYCINE AMIDINOTRANSFERASE, MITOCHONDRIAL"/>
    <property type="match status" value="1"/>
</dbReference>
<name>A0A0J8FZ21_9PSED</name>
<dbReference type="InterPro" id="IPR033195">
    <property type="entry name" value="AmidinoTrfase"/>
</dbReference>
<dbReference type="RefSeq" id="WP_048724507.1">
    <property type="nucleotide sequence ID" value="NZ_JBJGXJ010000013.1"/>
</dbReference>
<sequence>MSLVEVHNEWDPLEEMIVGIAHGARVPRPDRGLFALDYSEHHDSPHEIPSGPYPEQLVEEAQEDLDAFAAFLVGHGVTVRRPRETYHAALFGTGDWKTDGEYNYCPRDVLLPIGKTIIEAPMALRSRYFEPFAYREHLQAYFASGANWISAPKPELPDSTYRVNPREGSIIANDEPIFDAANVLRMGRDILYLVSRSGNRLGYEWLKRVLGDQYRVHALSGFYDGTHLDTTITLVRPGLVVLNPERIGKDQVPEVFKNWDIIWAPDMVDTGYCWSYPRASIWQGMNFIMVNPSLAVINDQQVPLIRALEKHHIDVAPLKMRHARSLSGGFHCVSVDIRRRGTLEDYR</sequence>
<dbReference type="AlphaFoldDB" id="A0A0J8FZ21"/>
<evidence type="ECO:0000256" key="2">
    <source>
        <dbReference type="ARBA" id="ARBA00022679"/>
    </source>
</evidence>
<feature type="active site" description="Amidino-cysteine intermediate" evidence="3">
    <location>
        <position position="332"/>
    </location>
</feature>
<dbReference type="STRING" id="1674920.ACR52_12645"/>
<dbReference type="PATRIC" id="fig|1674920.3.peg.5357"/>
<comment type="similarity">
    <text evidence="1">Belongs to the amidinotransferase family.</text>
</comment>
<feature type="active site" evidence="3">
    <location>
        <position position="179"/>
    </location>
</feature>
<dbReference type="OrthoDB" id="258252at2"/>
<dbReference type="PANTHER" id="PTHR10488:SF1">
    <property type="entry name" value="GLYCINE AMIDINOTRANSFERASE, MITOCHONDRIAL"/>
    <property type="match status" value="1"/>
</dbReference>
<organism evidence="4 5">
    <name type="scientific">Pseudomonas fildesensis</name>
    <dbReference type="NCBI Taxonomy" id="1674920"/>
    <lineage>
        <taxon>Bacteria</taxon>
        <taxon>Pseudomonadati</taxon>
        <taxon>Pseudomonadota</taxon>
        <taxon>Gammaproteobacteria</taxon>
        <taxon>Pseudomonadales</taxon>
        <taxon>Pseudomonadaceae</taxon>
        <taxon>Pseudomonas</taxon>
    </lineage>
</organism>
<keyword evidence="5" id="KW-1185">Reference proteome</keyword>
<dbReference type="GO" id="GO:0006601">
    <property type="term" value="P:creatine biosynthetic process"/>
    <property type="evidence" value="ECO:0007669"/>
    <property type="project" value="TreeGrafter"/>
</dbReference>
<comment type="caution">
    <text evidence="4">The sequence shown here is derived from an EMBL/GenBank/DDBJ whole genome shotgun (WGS) entry which is preliminary data.</text>
</comment>
<gene>
    <name evidence="4" type="ORF">ACR52_12645</name>
</gene>